<dbReference type="EMBL" id="JAYKXN010000008">
    <property type="protein sequence ID" value="KAK7262436.1"/>
    <property type="molecule type" value="Genomic_DNA"/>
</dbReference>
<name>A0AAN9I6X9_CLITE</name>
<keyword evidence="2" id="KW-1185">Reference proteome</keyword>
<proteinExistence type="predicted"/>
<organism evidence="1 2">
    <name type="scientific">Clitoria ternatea</name>
    <name type="common">Butterfly pea</name>
    <dbReference type="NCBI Taxonomy" id="43366"/>
    <lineage>
        <taxon>Eukaryota</taxon>
        <taxon>Viridiplantae</taxon>
        <taxon>Streptophyta</taxon>
        <taxon>Embryophyta</taxon>
        <taxon>Tracheophyta</taxon>
        <taxon>Spermatophyta</taxon>
        <taxon>Magnoliopsida</taxon>
        <taxon>eudicotyledons</taxon>
        <taxon>Gunneridae</taxon>
        <taxon>Pentapetalae</taxon>
        <taxon>rosids</taxon>
        <taxon>fabids</taxon>
        <taxon>Fabales</taxon>
        <taxon>Fabaceae</taxon>
        <taxon>Papilionoideae</taxon>
        <taxon>50 kb inversion clade</taxon>
        <taxon>NPAAA clade</taxon>
        <taxon>indigoferoid/millettioid clade</taxon>
        <taxon>Phaseoleae</taxon>
        <taxon>Clitoria</taxon>
    </lineage>
</organism>
<reference evidence="1 2" key="1">
    <citation type="submission" date="2024-01" db="EMBL/GenBank/DDBJ databases">
        <title>The genomes of 5 underutilized Papilionoideae crops provide insights into root nodulation and disease resistance.</title>
        <authorList>
            <person name="Yuan L."/>
        </authorList>
    </citation>
    <scope>NUCLEOTIDE SEQUENCE [LARGE SCALE GENOMIC DNA]</scope>
    <source>
        <strain evidence="1">LY-2023</strain>
        <tissue evidence="1">Leaf</tissue>
    </source>
</reference>
<comment type="caution">
    <text evidence="1">The sequence shown here is derived from an EMBL/GenBank/DDBJ whole genome shotgun (WGS) entry which is preliminary data.</text>
</comment>
<evidence type="ECO:0000313" key="1">
    <source>
        <dbReference type="EMBL" id="KAK7262436.1"/>
    </source>
</evidence>
<dbReference type="AlphaFoldDB" id="A0AAN9I6X9"/>
<dbReference type="Proteomes" id="UP001359559">
    <property type="component" value="Unassembled WGS sequence"/>
</dbReference>
<gene>
    <name evidence="1" type="ORF">RJT34_30009</name>
</gene>
<sequence length="75" mass="8423">MRIRFGSVSVPSSKPTISHCDDDVTLKLKKEAFGGIHRQQQQQEARSLITFISIPNFARAYLFQRNRPAFSGQGG</sequence>
<accession>A0AAN9I6X9</accession>
<protein>
    <submittedName>
        <fullName evidence="1">Uncharacterized protein</fullName>
    </submittedName>
</protein>
<evidence type="ECO:0000313" key="2">
    <source>
        <dbReference type="Proteomes" id="UP001359559"/>
    </source>
</evidence>